<dbReference type="Proteomes" id="UP000271624">
    <property type="component" value="Unassembled WGS sequence"/>
</dbReference>
<reference evidence="4" key="1">
    <citation type="submission" date="2018-12" db="EMBL/GenBank/DDBJ databases">
        <authorList>
            <person name="Will S."/>
            <person name="Neumann-Schaal M."/>
            <person name="Henke P."/>
        </authorList>
    </citation>
    <scope>NUCLEOTIDE SEQUENCE</scope>
    <source>
        <strain evidence="4">PCC 7102</strain>
    </source>
</reference>
<evidence type="ECO:0000256" key="3">
    <source>
        <dbReference type="PROSITE-ProRule" id="PRU00339"/>
    </source>
</evidence>
<comment type="caution">
    <text evidence="4">The sequence shown here is derived from an EMBL/GenBank/DDBJ whole genome shotgun (WGS) entry which is preliminary data.</text>
</comment>
<feature type="repeat" description="TPR" evidence="3">
    <location>
        <begin position="188"/>
        <end position="221"/>
    </location>
</feature>
<organism evidence="4 5">
    <name type="scientific">Dulcicalothrix desertica PCC 7102</name>
    <dbReference type="NCBI Taxonomy" id="232991"/>
    <lineage>
        <taxon>Bacteria</taxon>
        <taxon>Bacillati</taxon>
        <taxon>Cyanobacteriota</taxon>
        <taxon>Cyanophyceae</taxon>
        <taxon>Nostocales</taxon>
        <taxon>Calotrichaceae</taxon>
        <taxon>Dulcicalothrix</taxon>
    </lineage>
</organism>
<name>A0A3S1DF15_9CYAN</name>
<dbReference type="InterPro" id="IPR011990">
    <property type="entry name" value="TPR-like_helical_dom_sf"/>
</dbReference>
<gene>
    <name evidence="4" type="ORF">DSM106972_008720</name>
</gene>
<dbReference type="InterPro" id="IPR051012">
    <property type="entry name" value="CellSynth/LPSAsmb/PSIAsmb"/>
</dbReference>
<dbReference type="Gene3D" id="1.25.40.10">
    <property type="entry name" value="Tetratricopeptide repeat domain"/>
    <property type="match status" value="3"/>
</dbReference>
<dbReference type="Pfam" id="PF14559">
    <property type="entry name" value="TPR_19"/>
    <property type="match status" value="2"/>
</dbReference>
<dbReference type="PROSITE" id="PS50005">
    <property type="entry name" value="TPR"/>
    <property type="match status" value="1"/>
</dbReference>
<evidence type="ECO:0000256" key="2">
    <source>
        <dbReference type="ARBA" id="ARBA00022803"/>
    </source>
</evidence>
<keyword evidence="1" id="KW-0677">Repeat</keyword>
<dbReference type="SMART" id="SM00028">
    <property type="entry name" value="TPR"/>
    <property type="match status" value="4"/>
</dbReference>
<evidence type="ECO:0000256" key="1">
    <source>
        <dbReference type="ARBA" id="ARBA00022737"/>
    </source>
</evidence>
<dbReference type="AlphaFoldDB" id="A0A3S1DF15"/>
<dbReference type="SUPFAM" id="SSF48452">
    <property type="entry name" value="TPR-like"/>
    <property type="match status" value="2"/>
</dbReference>
<proteinExistence type="predicted"/>
<evidence type="ECO:0008006" key="6">
    <source>
        <dbReference type="Google" id="ProtNLM"/>
    </source>
</evidence>
<evidence type="ECO:0000313" key="4">
    <source>
        <dbReference type="EMBL" id="RUT08819.1"/>
    </source>
</evidence>
<keyword evidence="5" id="KW-1185">Reference proteome</keyword>
<dbReference type="OrthoDB" id="570939at2"/>
<dbReference type="PANTHER" id="PTHR45586">
    <property type="entry name" value="TPR REPEAT-CONTAINING PROTEIN PA4667"/>
    <property type="match status" value="1"/>
</dbReference>
<dbReference type="RefSeq" id="WP_127079245.1">
    <property type="nucleotide sequence ID" value="NZ_RSCL01000002.1"/>
</dbReference>
<sequence length="654" mass="74334">MASLNKSLHKHTGFGTLPLAPELRKAEAFIVRGQWLEARYILNALSHDYPQNLDVLLNLVNACYEVKDIPGYTRACEMLLAVQPNNADIAYGLAGGYFLTQHLLLALQAFRNALSKFPNHERAADAAVKVAELEAKTEKLVADIGLLEERGLEIAILHERGQLYLEQCEYVKARQAEEAVLQARPNFVSAYNNLSLISFVEGNLNEAISTCQKVLDIQPDNIHTLANLTRFLCLNGQFEDAKLIAQRLKGTSAKAWDSWTKKVEALAYLGDDEGILQIYEEVKSHDDTKSGSGLFYHLVAVTMARLSRLDEARELWKKAQSYLTGAHLVQQNLDDLKKPIAQHHAPWAFSLEQWVTQKTIDQLKLVIGANAKSSYDAQKSKAIQKFLAEHLNFASLIPALLDRGDITGRELAYSLAFLAKTPDMQNAMRNFALSQRGPDEMRYHAATNLSAVGLLPETIRMWLQGKWQHISLLSYEFHNEPIFRHSPEVHDMLTQTYWLMKTPTPEALEQAETILKQALEITQSPTILNNLALCYEHQGRKEEAQRLLREVTEQFPDYILSKVGVARGHIVKGELDAALEILKPIMQRKRFHYDEFSAFSNAYIELLVAKKQRDGARAWLKMWERIDPERTDVRLWKDKLEGGLIQRLERSSEW</sequence>
<protein>
    <recommendedName>
        <fullName evidence="6">Tetratricopeptide repeat protein</fullName>
    </recommendedName>
</protein>
<keyword evidence="2 3" id="KW-0802">TPR repeat</keyword>
<dbReference type="SUPFAM" id="SSF81901">
    <property type="entry name" value="HCP-like"/>
    <property type="match status" value="1"/>
</dbReference>
<dbReference type="InterPro" id="IPR019734">
    <property type="entry name" value="TPR_rpt"/>
</dbReference>
<evidence type="ECO:0000313" key="5">
    <source>
        <dbReference type="Proteomes" id="UP000271624"/>
    </source>
</evidence>
<accession>A0A3S1DF15</accession>
<reference evidence="4" key="2">
    <citation type="journal article" date="2019" name="Genome Biol. Evol.">
        <title>Day and night: Metabolic profiles and evolutionary relationships of six axenic non-marine cyanobacteria.</title>
        <authorList>
            <person name="Will S.E."/>
            <person name="Henke P."/>
            <person name="Boedeker C."/>
            <person name="Huang S."/>
            <person name="Brinkmann H."/>
            <person name="Rohde M."/>
            <person name="Jarek M."/>
            <person name="Friedl T."/>
            <person name="Seufert S."/>
            <person name="Schumacher M."/>
            <person name="Overmann J."/>
            <person name="Neumann-Schaal M."/>
            <person name="Petersen J."/>
        </authorList>
    </citation>
    <scope>NUCLEOTIDE SEQUENCE [LARGE SCALE GENOMIC DNA]</scope>
    <source>
        <strain evidence="4">PCC 7102</strain>
    </source>
</reference>
<dbReference type="EMBL" id="RSCL01000002">
    <property type="protein sequence ID" value="RUT08819.1"/>
    <property type="molecule type" value="Genomic_DNA"/>
</dbReference>
<dbReference type="PANTHER" id="PTHR45586:SF1">
    <property type="entry name" value="LIPOPOLYSACCHARIDE ASSEMBLY PROTEIN B"/>
    <property type="match status" value="1"/>
</dbReference>